<evidence type="ECO:0008006" key="4">
    <source>
        <dbReference type="Google" id="ProtNLM"/>
    </source>
</evidence>
<dbReference type="RefSeq" id="WP_343877492.1">
    <property type="nucleotide sequence ID" value="NZ_BAAAIJ010000005.1"/>
</dbReference>
<evidence type="ECO:0000256" key="1">
    <source>
        <dbReference type="SAM" id="MobiDB-lite"/>
    </source>
</evidence>
<dbReference type="EMBL" id="JBHUGA010000008">
    <property type="protein sequence ID" value="MFD1845666.1"/>
    <property type="molecule type" value="Genomic_DNA"/>
</dbReference>
<sequence length="181" mass="19091">MKSDRINPLQHLRAKRSLAAGAALVAVLGATGCSVTSEQATTIQYAASDGIVDQVGPLELRNILIITSEEGEPGTVLGTVFNSSDSAVQLTIEGDNSSVDVTVPAEGKWVFEDETTDDGVLEGVSEIPGALVNLDFVVNSESVELRVPVLDGTLAEYREYVPGGYTPEPTPTPEETGEEEE</sequence>
<evidence type="ECO:0000313" key="3">
    <source>
        <dbReference type="Proteomes" id="UP001597307"/>
    </source>
</evidence>
<keyword evidence="3" id="KW-1185">Reference proteome</keyword>
<proteinExistence type="predicted"/>
<feature type="region of interest" description="Disordered" evidence="1">
    <location>
        <begin position="160"/>
        <end position="181"/>
    </location>
</feature>
<name>A0ABW4Q602_9MICC</name>
<gene>
    <name evidence="2" type="ORF">ACFSFX_03530</name>
</gene>
<evidence type="ECO:0000313" key="2">
    <source>
        <dbReference type="EMBL" id="MFD1845666.1"/>
    </source>
</evidence>
<protein>
    <recommendedName>
        <fullName evidence="4">DNA modification methylase</fullName>
    </recommendedName>
</protein>
<dbReference type="Proteomes" id="UP001597307">
    <property type="component" value="Unassembled WGS sequence"/>
</dbReference>
<organism evidence="2 3">
    <name type="scientific">Arthrobacter flavus</name>
    <dbReference type="NCBI Taxonomy" id="95172"/>
    <lineage>
        <taxon>Bacteria</taxon>
        <taxon>Bacillati</taxon>
        <taxon>Actinomycetota</taxon>
        <taxon>Actinomycetes</taxon>
        <taxon>Micrococcales</taxon>
        <taxon>Micrococcaceae</taxon>
        <taxon>Arthrobacter</taxon>
    </lineage>
</organism>
<dbReference type="PROSITE" id="PS51257">
    <property type="entry name" value="PROKAR_LIPOPROTEIN"/>
    <property type="match status" value="1"/>
</dbReference>
<reference evidence="3" key="1">
    <citation type="journal article" date="2019" name="Int. J. Syst. Evol. Microbiol.">
        <title>The Global Catalogue of Microorganisms (GCM) 10K type strain sequencing project: providing services to taxonomists for standard genome sequencing and annotation.</title>
        <authorList>
            <consortium name="The Broad Institute Genomics Platform"/>
            <consortium name="The Broad Institute Genome Sequencing Center for Infectious Disease"/>
            <person name="Wu L."/>
            <person name="Ma J."/>
        </authorList>
    </citation>
    <scope>NUCLEOTIDE SEQUENCE [LARGE SCALE GENOMIC DNA]</scope>
    <source>
        <strain evidence="3">JCM 11496</strain>
    </source>
</reference>
<accession>A0ABW4Q602</accession>
<comment type="caution">
    <text evidence="2">The sequence shown here is derived from an EMBL/GenBank/DDBJ whole genome shotgun (WGS) entry which is preliminary data.</text>
</comment>